<feature type="domain" description="Gfo/Idh/MocA-like oxidoreductase N-terminal" evidence="2">
    <location>
        <begin position="4"/>
        <end position="123"/>
    </location>
</feature>
<evidence type="ECO:0000259" key="3">
    <source>
        <dbReference type="Pfam" id="PF22725"/>
    </source>
</evidence>
<dbReference type="InterPro" id="IPR000683">
    <property type="entry name" value="Gfo/Idh/MocA-like_OxRdtase_N"/>
</dbReference>
<gene>
    <name evidence="4" type="ORF">K505DRAFT_323638</name>
</gene>
<dbReference type="AlphaFoldDB" id="A0A6A6XIS2"/>
<evidence type="ECO:0000313" key="4">
    <source>
        <dbReference type="EMBL" id="KAF2795993.1"/>
    </source>
</evidence>
<dbReference type="Gene3D" id="3.30.360.10">
    <property type="entry name" value="Dihydrodipicolinate Reductase, domain 2"/>
    <property type="match status" value="1"/>
</dbReference>
<feature type="domain" description="GFO/IDH/MocA-like oxidoreductase" evidence="3">
    <location>
        <begin position="143"/>
        <end position="252"/>
    </location>
</feature>
<organism evidence="4 5">
    <name type="scientific">Melanomma pulvis-pyrius CBS 109.77</name>
    <dbReference type="NCBI Taxonomy" id="1314802"/>
    <lineage>
        <taxon>Eukaryota</taxon>
        <taxon>Fungi</taxon>
        <taxon>Dikarya</taxon>
        <taxon>Ascomycota</taxon>
        <taxon>Pezizomycotina</taxon>
        <taxon>Dothideomycetes</taxon>
        <taxon>Pleosporomycetidae</taxon>
        <taxon>Pleosporales</taxon>
        <taxon>Melanommataceae</taxon>
        <taxon>Melanomma</taxon>
    </lineage>
</organism>
<evidence type="ECO:0000313" key="5">
    <source>
        <dbReference type="Proteomes" id="UP000799757"/>
    </source>
</evidence>
<dbReference type="PANTHER" id="PTHR43054">
    <property type="match status" value="1"/>
</dbReference>
<dbReference type="Pfam" id="PF01408">
    <property type="entry name" value="GFO_IDH_MocA"/>
    <property type="match status" value="1"/>
</dbReference>
<dbReference type="InterPro" id="IPR055170">
    <property type="entry name" value="GFO_IDH_MocA-like_dom"/>
</dbReference>
<accession>A0A6A6XIS2</accession>
<protein>
    <submittedName>
        <fullName evidence="4">Oxidoreductase-like protein</fullName>
    </submittedName>
</protein>
<dbReference type="Gene3D" id="3.40.50.720">
    <property type="entry name" value="NAD(P)-binding Rossmann-like Domain"/>
    <property type="match status" value="1"/>
</dbReference>
<dbReference type="Proteomes" id="UP000799757">
    <property type="component" value="Unassembled WGS sequence"/>
</dbReference>
<proteinExistence type="inferred from homology"/>
<sequence>MAPINLGVIGTGWITDDYVSHALTTGKFALGAVYSRKTETAQAFASKYPAQKPSLYTSLDALAGDAAINAVYIASPNLYHFAQAKQMLGAGKHVILEKPAAATEKQLDELFALAYSKKVVLVEAFRHVHEANFKILKRSLPKVGKLLGASLTFGQYSSRFQNVLRGETPAVFDLKMAGGALVDLGVYVIAAAVELFGEPETSVYYPIKIATGADGGGTLVLTYKEGFNVVLTASKVFNSYAPSEIYGEKGTLSIPTITDVETVTWMDASRKGSREELGGEREKLNLKEEAAEHARIIEEADWDQVKRWETHSRGVVRITEGVRRANGLLFPGES</sequence>
<dbReference type="SUPFAM" id="SSF55347">
    <property type="entry name" value="Glyceraldehyde-3-phosphate dehydrogenase-like, C-terminal domain"/>
    <property type="match status" value="1"/>
</dbReference>
<dbReference type="GO" id="GO:0000166">
    <property type="term" value="F:nucleotide binding"/>
    <property type="evidence" value="ECO:0007669"/>
    <property type="project" value="InterPro"/>
</dbReference>
<reference evidence="4" key="1">
    <citation type="journal article" date="2020" name="Stud. Mycol.">
        <title>101 Dothideomycetes genomes: a test case for predicting lifestyles and emergence of pathogens.</title>
        <authorList>
            <person name="Haridas S."/>
            <person name="Albert R."/>
            <person name="Binder M."/>
            <person name="Bloem J."/>
            <person name="Labutti K."/>
            <person name="Salamov A."/>
            <person name="Andreopoulos B."/>
            <person name="Baker S."/>
            <person name="Barry K."/>
            <person name="Bills G."/>
            <person name="Bluhm B."/>
            <person name="Cannon C."/>
            <person name="Castanera R."/>
            <person name="Culley D."/>
            <person name="Daum C."/>
            <person name="Ezra D."/>
            <person name="Gonzalez J."/>
            <person name="Henrissat B."/>
            <person name="Kuo A."/>
            <person name="Liang C."/>
            <person name="Lipzen A."/>
            <person name="Lutzoni F."/>
            <person name="Magnuson J."/>
            <person name="Mondo S."/>
            <person name="Nolan M."/>
            <person name="Ohm R."/>
            <person name="Pangilinan J."/>
            <person name="Park H.-J."/>
            <person name="Ramirez L."/>
            <person name="Alfaro M."/>
            <person name="Sun H."/>
            <person name="Tritt A."/>
            <person name="Yoshinaga Y."/>
            <person name="Zwiers L.-H."/>
            <person name="Turgeon B."/>
            <person name="Goodwin S."/>
            <person name="Spatafora J."/>
            <person name="Crous P."/>
            <person name="Grigoriev I."/>
        </authorList>
    </citation>
    <scope>NUCLEOTIDE SEQUENCE</scope>
    <source>
        <strain evidence="4">CBS 109.77</strain>
    </source>
</reference>
<evidence type="ECO:0000259" key="2">
    <source>
        <dbReference type="Pfam" id="PF01408"/>
    </source>
</evidence>
<comment type="similarity">
    <text evidence="1">Belongs to the Gfo/Idh/MocA family.</text>
</comment>
<evidence type="ECO:0000256" key="1">
    <source>
        <dbReference type="ARBA" id="ARBA00010928"/>
    </source>
</evidence>
<dbReference type="OrthoDB" id="2129491at2759"/>
<dbReference type="InterPro" id="IPR036291">
    <property type="entry name" value="NAD(P)-bd_dom_sf"/>
</dbReference>
<keyword evidence="5" id="KW-1185">Reference proteome</keyword>
<dbReference type="EMBL" id="MU001842">
    <property type="protein sequence ID" value="KAF2795993.1"/>
    <property type="molecule type" value="Genomic_DNA"/>
</dbReference>
<dbReference type="PANTHER" id="PTHR43054:SF1">
    <property type="entry name" value="SCYLLO-INOSITOL 2-DEHYDROGENASE (NADP(+)) IOLU"/>
    <property type="match status" value="1"/>
</dbReference>
<dbReference type="Pfam" id="PF22725">
    <property type="entry name" value="GFO_IDH_MocA_C3"/>
    <property type="match status" value="1"/>
</dbReference>
<dbReference type="SUPFAM" id="SSF51735">
    <property type="entry name" value="NAD(P)-binding Rossmann-fold domains"/>
    <property type="match status" value="1"/>
</dbReference>
<name>A0A6A6XIS2_9PLEO</name>